<dbReference type="PIRSF" id="PIRSF002155">
    <property type="entry name" value="Ribosomal_L1"/>
    <property type="match status" value="1"/>
</dbReference>
<evidence type="ECO:0000256" key="7">
    <source>
        <dbReference type="ARBA" id="ARBA00023274"/>
    </source>
</evidence>
<accession>A0ABZ2UDS2</accession>
<evidence type="ECO:0000256" key="5">
    <source>
        <dbReference type="ARBA" id="ARBA00022884"/>
    </source>
</evidence>
<evidence type="ECO:0000256" key="1">
    <source>
        <dbReference type="ARBA" id="ARBA00010531"/>
    </source>
</evidence>
<dbReference type="InterPro" id="IPR023674">
    <property type="entry name" value="Ribosomal_uL1-like"/>
</dbReference>
<evidence type="ECO:0000256" key="6">
    <source>
        <dbReference type="ARBA" id="ARBA00022980"/>
    </source>
</evidence>
<comment type="function">
    <text evidence="9">Protein L1 is also a translational repressor protein, it controls the translation of the L11 operon by binding to its mRNA.</text>
</comment>
<dbReference type="Pfam" id="PF00687">
    <property type="entry name" value="Ribosomal_L1"/>
    <property type="match status" value="1"/>
</dbReference>
<name>A0ABZ2UDS2_ASHYP</name>
<dbReference type="EMBL" id="CP146843">
    <property type="protein sequence ID" value="WYY26535.1"/>
    <property type="molecule type" value="Genomic_DNA"/>
</dbReference>
<dbReference type="CDD" id="cd00403">
    <property type="entry name" value="Ribosomal_L1"/>
    <property type="match status" value="1"/>
</dbReference>
<evidence type="ECO:0000313" key="10">
    <source>
        <dbReference type="EMBL" id="WYY26535.1"/>
    </source>
</evidence>
<keyword evidence="2 9" id="KW-0678">Repressor</keyword>
<dbReference type="RefSeq" id="WP_341266435.1">
    <property type="nucleotide sequence ID" value="NZ_CP146843.1"/>
</dbReference>
<keyword evidence="7 9" id="KW-0687">Ribonucleoprotein</keyword>
<evidence type="ECO:0000256" key="8">
    <source>
        <dbReference type="ARBA" id="ARBA00035241"/>
    </source>
</evidence>
<dbReference type="InterPro" id="IPR028364">
    <property type="entry name" value="Ribosomal_uL1/biogenesis"/>
</dbReference>
<keyword evidence="9" id="KW-0820">tRNA-binding</keyword>
<evidence type="ECO:0000256" key="3">
    <source>
        <dbReference type="ARBA" id="ARBA00022730"/>
    </source>
</evidence>
<evidence type="ECO:0000256" key="9">
    <source>
        <dbReference type="HAMAP-Rule" id="MF_01318"/>
    </source>
</evidence>
<keyword evidence="4 9" id="KW-0810">Translation regulation</keyword>
<keyword evidence="5 9" id="KW-0694">RNA-binding</keyword>
<dbReference type="Gene3D" id="3.30.190.20">
    <property type="match status" value="1"/>
</dbReference>
<sequence>MKRSKKYLNVSKLIDFNKSYPIEEVFQLIKKTQITKFDSTVECNLSLKLDPKKADHNLKGSLVLPHGSGKKFKIAVIAEGAKMKEAEDAGADYVGNQDLIDRISQNWLEFDVLITTKDMMPLVSKLGSILGPRRLMPNLKLGTVTDNVFQLVQDIKKGRIEYRIDKNGNLHTILGKSSFKEEYLLDNFKFFYEHLLSIKPKTVKSNFIKSITVSSTMSPGIKVEFKSI</sequence>
<protein>
    <recommendedName>
        <fullName evidence="8 9">Large ribosomal subunit protein uL1</fullName>
    </recommendedName>
</protein>
<dbReference type="Proteomes" id="UP001484199">
    <property type="component" value="Chromosome"/>
</dbReference>
<keyword evidence="11" id="KW-1185">Reference proteome</keyword>
<comment type="subunit">
    <text evidence="9">Part of the 50S ribosomal subunit.</text>
</comment>
<keyword evidence="3 9" id="KW-0699">rRNA-binding</keyword>
<dbReference type="InterPro" id="IPR002143">
    <property type="entry name" value="Ribosomal_uL1"/>
</dbReference>
<comment type="similarity">
    <text evidence="1 9">Belongs to the universal ribosomal protein uL1 family.</text>
</comment>
<proteinExistence type="inferred from homology"/>
<dbReference type="GO" id="GO:0005840">
    <property type="term" value="C:ribosome"/>
    <property type="evidence" value="ECO:0007669"/>
    <property type="project" value="UniProtKB-KW"/>
</dbReference>
<keyword evidence="6 9" id="KW-0689">Ribosomal protein</keyword>
<dbReference type="HAMAP" id="MF_01318_B">
    <property type="entry name" value="Ribosomal_uL1_B"/>
    <property type="match status" value="1"/>
</dbReference>
<evidence type="ECO:0000256" key="2">
    <source>
        <dbReference type="ARBA" id="ARBA00022491"/>
    </source>
</evidence>
<dbReference type="InterPro" id="IPR016095">
    <property type="entry name" value="Ribosomal_uL1_3-a/b-sand"/>
</dbReference>
<organism evidence="10 11">
    <name type="scientific">Ash yellows phytoplasma</name>
    <dbReference type="NCBI Taxonomy" id="35780"/>
    <lineage>
        <taxon>Bacteria</taxon>
        <taxon>Bacillati</taxon>
        <taxon>Mycoplasmatota</taxon>
        <taxon>Mollicutes</taxon>
        <taxon>Acholeplasmatales</taxon>
        <taxon>Acholeplasmataceae</taxon>
        <taxon>Candidatus Phytoplasma</taxon>
        <taxon>16SrVII (Ash yellows group)</taxon>
    </lineage>
</organism>
<dbReference type="PANTHER" id="PTHR36427">
    <property type="entry name" value="54S RIBOSOMAL PROTEIN L1, MITOCHONDRIAL"/>
    <property type="match status" value="1"/>
</dbReference>
<evidence type="ECO:0000256" key="4">
    <source>
        <dbReference type="ARBA" id="ARBA00022845"/>
    </source>
</evidence>
<dbReference type="SUPFAM" id="SSF56808">
    <property type="entry name" value="Ribosomal protein L1"/>
    <property type="match status" value="1"/>
</dbReference>
<dbReference type="InterPro" id="IPR005878">
    <property type="entry name" value="Ribosom_uL1_bac-type"/>
</dbReference>
<reference evidence="10" key="1">
    <citation type="submission" date="2024-03" db="EMBL/GenBank/DDBJ databases">
        <title>The Complete Genome of 'Candidatus Phytoplasma fraxini' AshY1 from the Ash Yellows Group.</title>
        <authorList>
            <person name="Boehm J.W."/>
            <person name="Huettel B."/>
            <person name="Schneider B."/>
            <person name="Kube M."/>
        </authorList>
    </citation>
    <scope>NUCLEOTIDE SEQUENCE [LARGE SCALE GENOMIC DNA]</scope>
    <source>
        <strain evidence="10">AshY1</strain>
    </source>
</reference>
<dbReference type="Gene3D" id="3.40.50.790">
    <property type="match status" value="1"/>
</dbReference>
<gene>
    <name evidence="9" type="primary">rplA</name>
    <name evidence="10" type="ORF">AshY1_04230</name>
</gene>
<comment type="function">
    <text evidence="9">Binds directly to 23S rRNA. The L1 stalk is quite mobile in the ribosome, and is involved in E site tRNA release.</text>
</comment>
<evidence type="ECO:0000313" key="11">
    <source>
        <dbReference type="Proteomes" id="UP001484199"/>
    </source>
</evidence>
<dbReference type="PANTHER" id="PTHR36427:SF3">
    <property type="entry name" value="LARGE RIBOSOMAL SUBUNIT PROTEIN UL1M"/>
    <property type="match status" value="1"/>
</dbReference>
<dbReference type="NCBIfam" id="TIGR01169">
    <property type="entry name" value="rplA_bact"/>
    <property type="match status" value="1"/>
</dbReference>